<sequence>MDTIMKAVKLVESNQTEKAIELLEDYLPKADEEEKFTIAELYNQWGFLEEASQILSDLLQQYPEESELKVMLADIYVELDNDEAAINLLNEVSEDDEAYVQTLIQLADLYQAQGLFEVAEQKLLTAKQFEPNEPVVDLALAELLFSIGEYRKAITYYEKILPKAKELANISINDRLAEAHAASGDYEEALQFYQDIESEHPDTLFKYGFTAKQAGRSDIAIKAWEHVVKIDPYYHVVYYQLAKVYEEDGMPREGYDTAKKGLEVDEFNKELFYLAGVLAHQLEKEEESESLIREAIALDPDYKEAILFLIKMFKTSNESAKIIDLITQLKETGADDSLYDWELARAYNEEELYEDALNAYNTAYNGLKEDSDFLKEYGYFLTEEGRMDAAIPVFEAYLLDQPSDTDIEEFLNRLKMENDGL</sequence>
<dbReference type="SMART" id="SM00028">
    <property type="entry name" value="TPR"/>
    <property type="match status" value="6"/>
</dbReference>
<dbReference type="InterPro" id="IPR019734">
    <property type="entry name" value="TPR_rpt"/>
</dbReference>
<evidence type="ECO:0000313" key="3">
    <source>
        <dbReference type="Proteomes" id="UP001595279"/>
    </source>
</evidence>
<dbReference type="Gene3D" id="1.25.40.10">
    <property type="entry name" value="Tetratricopeptide repeat domain"/>
    <property type="match status" value="4"/>
</dbReference>
<dbReference type="InterPro" id="IPR039340">
    <property type="entry name" value="Tfc4/TFIIIC-102/Sfc4"/>
</dbReference>
<proteinExistence type="predicted"/>
<name>A0ABV7CR87_9BACI</name>
<feature type="repeat" description="TPR" evidence="1">
    <location>
        <begin position="170"/>
        <end position="203"/>
    </location>
</feature>
<dbReference type="PANTHER" id="PTHR23082:SF0">
    <property type="entry name" value="GENERAL TRANSCRIPTION FACTOR 3C POLYPEPTIDE 3"/>
    <property type="match status" value="1"/>
</dbReference>
<dbReference type="RefSeq" id="WP_390267323.1">
    <property type="nucleotide sequence ID" value="NZ_JBHRSA010000004.1"/>
</dbReference>
<dbReference type="InterPro" id="IPR011990">
    <property type="entry name" value="TPR-like_helical_dom_sf"/>
</dbReference>
<dbReference type="Proteomes" id="UP001595279">
    <property type="component" value="Unassembled WGS sequence"/>
</dbReference>
<dbReference type="Pfam" id="PF13174">
    <property type="entry name" value="TPR_6"/>
    <property type="match status" value="1"/>
</dbReference>
<keyword evidence="1" id="KW-0802">TPR repeat</keyword>
<protein>
    <submittedName>
        <fullName evidence="2">Tetratricopeptide repeat protein</fullName>
    </submittedName>
</protein>
<dbReference type="EMBL" id="JBHRSA010000004">
    <property type="protein sequence ID" value="MFC3038921.1"/>
    <property type="molecule type" value="Genomic_DNA"/>
</dbReference>
<organism evidence="2 3">
    <name type="scientific">Virgibacillus xinjiangensis</name>
    <dbReference type="NCBI Taxonomy" id="393090"/>
    <lineage>
        <taxon>Bacteria</taxon>
        <taxon>Bacillati</taxon>
        <taxon>Bacillota</taxon>
        <taxon>Bacilli</taxon>
        <taxon>Bacillales</taxon>
        <taxon>Bacillaceae</taxon>
        <taxon>Virgibacillus</taxon>
    </lineage>
</organism>
<keyword evidence="3" id="KW-1185">Reference proteome</keyword>
<dbReference type="PANTHER" id="PTHR23082">
    <property type="entry name" value="TRANSCRIPTION INITIATION FACTOR IIIC TFIIIC , POLYPEPTIDE 3-RELATED"/>
    <property type="match status" value="1"/>
</dbReference>
<reference evidence="3" key="1">
    <citation type="journal article" date="2019" name="Int. J. Syst. Evol. Microbiol.">
        <title>The Global Catalogue of Microorganisms (GCM) 10K type strain sequencing project: providing services to taxonomists for standard genome sequencing and annotation.</title>
        <authorList>
            <consortium name="The Broad Institute Genomics Platform"/>
            <consortium name="The Broad Institute Genome Sequencing Center for Infectious Disease"/>
            <person name="Wu L."/>
            <person name="Ma J."/>
        </authorList>
    </citation>
    <scope>NUCLEOTIDE SEQUENCE [LARGE SCALE GENOMIC DNA]</scope>
    <source>
        <strain evidence="3">KCTC 13128</strain>
    </source>
</reference>
<comment type="caution">
    <text evidence="2">The sequence shown here is derived from an EMBL/GenBank/DDBJ whole genome shotgun (WGS) entry which is preliminary data.</text>
</comment>
<evidence type="ECO:0000313" key="2">
    <source>
        <dbReference type="EMBL" id="MFC3038921.1"/>
    </source>
</evidence>
<dbReference type="PROSITE" id="PS50005">
    <property type="entry name" value="TPR"/>
    <property type="match status" value="1"/>
</dbReference>
<dbReference type="Pfam" id="PF13181">
    <property type="entry name" value="TPR_8"/>
    <property type="match status" value="1"/>
</dbReference>
<gene>
    <name evidence="2" type="ORF">ACFOGI_01475</name>
</gene>
<evidence type="ECO:0000256" key="1">
    <source>
        <dbReference type="PROSITE-ProRule" id="PRU00339"/>
    </source>
</evidence>
<accession>A0ABV7CR87</accession>
<dbReference type="Pfam" id="PF25058">
    <property type="entry name" value="ARM_TT21"/>
    <property type="match status" value="1"/>
</dbReference>
<dbReference type="SUPFAM" id="SSF48452">
    <property type="entry name" value="TPR-like"/>
    <property type="match status" value="2"/>
</dbReference>
<dbReference type="Pfam" id="PF13432">
    <property type="entry name" value="TPR_16"/>
    <property type="match status" value="1"/>
</dbReference>